<proteinExistence type="predicted"/>
<feature type="compositionally biased region" description="Low complexity" evidence="2">
    <location>
        <begin position="382"/>
        <end position="416"/>
    </location>
</feature>
<dbReference type="Pfam" id="PF00501">
    <property type="entry name" value="AMP-binding"/>
    <property type="match status" value="1"/>
</dbReference>
<dbReference type="GO" id="GO:0044550">
    <property type="term" value="P:secondary metabolite biosynthetic process"/>
    <property type="evidence" value="ECO:0007669"/>
    <property type="project" value="TreeGrafter"/>
</dbReference>
<dbReference type="InterPro" id="IPR009081">
    <property type="entry name" value="PP-bd_ACP"/>
</dbReference>
<accession>A0A9X2KGB1</accession>
<feature type="domain" description="Carrier" evidence="3">
    <location>
        <begin position="469"/>
        <end position="544"/>
    </location>
</feature>
<dbReference type="Proteomes" id="UP001139502">
    <property type="component" value="Unassembled WGS sequence"/>
</dbReference>
<dbReference type="PROSITE" id="PS50075">
    <property type="entry name" value="CARRIER"/>
    <property type="match status" value="1"/>
</dbReference>
<organism evidence="4 5">
    <name type="scientific">Rothia santali</name>
    <dbReference type="NCBI Taxonomy" id="2949643"/>
    <lineage>
        <taxon>Bacteria</taxon>
        <taxon>Bacillati</taxon>
        <taxon>Actinomycetota</taxon>
        <taxon>Actinomycetes</taxon>
        <taxon>Micrococcales</taxon>
        <taxon>Micrococcaceae</taxon>
        <taxon>Rothia</taxon>
    </lineage>
</organism>
<dbReference type="InterPro" id="IPR042099">
    <property type="entry name" value="ANL_N_sf"/>
</dbReference>
<dbReference type="Gene3D" id="3.40.50.12780">
    <property type="entry name" value="N-terminal domain of ligase-like"/>
    <property type="match status" value="1"/>
</dbReference>
<evidence type="ECO:0000313" key="4">
    <source>
        <dbReference type="EMBL" id="MCP3424657.1"/>
    </source>
</evidence>
<sequence>MCAALGIVAAGAAYVPVGVSQPARRRERVHEAAGTVLSIGADPAAPASCEVAELLGHAPLLEPVPADPAGTAYVVFTSGSTGEPKGVEVSHAAALNTVADVVARYSVGPGDRVLALSALDFDLSVFDVFGVLGAGGALVLPREEERTDAHRWLELCREHRVTVWNSVPALLDLLLVAAGDGQLPDGLYLALVSGDWVGTDLAGRLERASSRRARLVALGGATEAAIWSNAHDGGRAPAGWSSVPYGLPLARQRFRVVDPHGRDCPDGVPGELWIGGAGLARGYRGDPERTSERFVEGPGGRWYRTGDLGRYRENGLLEFLGRADRQVKVGGHRLEPGEVEAALREHPGIGRAAVLAVGGRGDRRLVGFLTPADEAAGHDDAGGPTAGHAAAGGPTAEHAAAGHAAAGSAPADLPPDLDAHLRERLAPHAVPGVLRVLPSLPLTPNGKVDRPALEALAADLLAERGAPEEPADDVERRLADLWSRVLGAPVEDRAANFFALGGTSLLALRMITEVRGALHPGVSTRAFLADPTLRALADQLRGAGDDAVVVGTI</sequence>
<dbReference type="PANTHER" id="PTHR45527">
    <property type="entry name" value="NONRIBOSOMAL PEPTIDE SYNTHETASE"/>
    <property type="match status" value="1"/>
</dbReference>
<dbReference type="Gene3D" id="1.10.1200.10">
    <property type="entry name" value="ACP-like"/>
    <property type="match status" value="1"/>
</dbReference>
<dbReference type="GO" id="GO:0043041">
    <property type="term" value="P:amino acid activation for nonribosomal peptide biosynthetic process"/>
    <property type="evidence" value="ECO:0007669"/>
    <property type="project" value="TreeGrafter"/>
</dbReference>
<dbReference type="InterPro" id="IPR000873">
    <property type="entry name" value="AMP-dep_synth/lig_dom"/>
</dbReference>
<feature type="region of interest" description="Disordered" evidence="2">
    <location>
        <begin position="373"/>
        <end position="416"/>
    </location>
</feature>
<dbReference type="Gene3D" id="3.30.300.30">
    <property type="match status" value="1"/>
</dbReference>
<keyword evidence="5" id="KW-1185">Reference proteome</keyword>
<dbReference type="InterPro" id="IPR010071">
    <property type="entry name" value="AA_adenyl_dom"/>
</dbReference>
<dbReference type="SUPFAM" id="SSF56801">
    <property type="entry name" value="Acetyl-CoA synthetase-like"/>
    <property type="match status" value="1"/>
</dbReference>
<dbReference type="GO" id="GO:0031177">
    <property type="term" value="F:phosphopantetheine binding"/>
    <property type="evidence" value="ECO:0007669"/>
    <property type="project" value="TreeGrafter"/>
</dbReference>
<evidence type="ECO:0000313" key="5">
    <source>
        <dbReference type="Proteomes" id="UP001139502"/>
    </source>
</evidence>
<dbReference type="NCBIfam" id="TIGR01733">
    <property type="entry name" value="AA-adenyl-dom"/>
    <property type="match status" value="1"/>
</dbReference>
<comment type="caution">
    <text evidence="4">The sequence shown here is derived from an EMBL/GenBank/DDBJ whole genome shotgun (WGS) entry which is preliminary data.</text>
</comment>
<evidence type="ECO:0000256" key="1">
    <source>
        <dbReference type="ARBA" id="ARBA00022598"/>
    </source>
</evidence>
<dbReference type="PROSITE" id="PS00455">
    <property type="entry name" value="AMP_BINDING"/>
    <property type="match status" value="1"/>
</dbReference>
<keyword evidence="1" id="KW-0436">Ligase</keyword>
<gene>
    <name evidence="4" type="ORF">NBM05_01055</name>
</gene>
<dbReference type="AlphaFoldDB" id="A0A9X2KGB1"/>
<dbReference type="GO" id="GO:0005737">
    <property type="term" value="C:cytoplasm"/>
    <property type="evidence" value="ECO:0007669"/>
    <property type="project" value="TreeGrafter"/>
</dbReference>
<dbReference type="InterPro" id="IPR036736">
    <property type="entry name" value="ACP-like_sf"/>
</dbReference>
<evidence type="ECO:0000259" key="3">
    <source>
        <dbReference type="PROSITE" id="PS50075"/>
    </source>
</evidence>
<protein>
    <submittedName>
        <fullName evidence="4">Non-ribosomal peptide synthetase</fullName>
    </submittedName>
</protein>
<dbReference type="Pfam" id="PF00550">
    <property type="entry name" value="PP-binding"/>
    <property type="match status" value="1"/>
</dbReference>
<reference evidence="4" key="1">
    <citation type="submission" date="2022-06" db="EMBL/GenBank/DDBJ databases">
        <title>Rothia sp. isolated from sandalwood seedling.</title>
        <authorList>
            <person name="Tuikhar N."/>
            <person name="Kirdat K."/>
            <person name="Thorat V."/>
            <person name="Swetha P."/>
            <person name="Padma S."/>
            <person name="Sundararaj R."/>
            <person name="Yadav A."/>
        </authorList>
    </citation>
    <scope>NUCLEOTIDE SEQUENCE</scope>
    <source>
        <strain evidence="4">AR01</strain>
    </source>
</reference>
<dbReference type="GO" id="GO:0016874">
    <property type="term" value="F:ligase activity"/>
    <property type="evidence" value="ECO:0007669"/>
    <property type="project" value="UniProtKB-KW"/>
</dbReference>
<name>A0A9X2KGB1_9MICC</name>
<dbReference type="PANTHER" id="PTHR45527:SF10">
    <property type="entry name" value="PYOCHELIN SYNTHASE PCHF"/>
    <property type="match status" value="1"/>
</dbReference>
<evidence type="ECO:0000256" key="2">
    <source>
        <dbReference type="SAM" id="MobiDB-lite"/>
    </source>
</evidence>
<dbReference type="GO" id="GO:0000036">
    <property type="term" value="F:acyl carrier activity"/>
    <property type="evidence" value="ECO:0007669"/>
    <property type="project" value="TreeGrafter"/>
</dbReference>
<dbReference type="EMBL" id="JANAFB010000002">
    <property type="protein sequence ID" value="MCP3424657.1"/>
    <property type="molecule type" value="Genomic_DNA"/>
</dbReference>
<dbReference type="InterPro" id="IPR020845">
    <property type="entry name" value="AMP-binding_CS"/>
</dbReference>
<dbReference type="SUPFAM" id="SSF47336">
    <property type="entry name" value="ACP-like"/>
    <property type="match status" value="1"/>
</dbReference>
<dbReference type="InterPro" id="IPR045851">
    <property type="entry name" value="AMP-bd_C_sf"/>
</dbReference>